<reference evidence="1 2" key="1">
    <citation type="submission" date="2017-06" db="EMBL/GenBank/DDBJ databases">
        <title>Genome sequencing of cyanobaciteial culture collection at National Institute for Environmental Studies (NIES).</title>
        <authorList>
            <person name="Hirose Y."/>
            <person name="Shimura Y."/>
            <person name="Fujisawa T."/>
            <person name="Nakamura Y."/>
            <person name="Kawachi M."/>
        </authorList>
    </citation>
    <scope>NUCLEOTIDE SEQUENCE [LARGE SCALE GENOMIC DNA]</scope>
    <source>
        <strain evidence="1 2">NIES-23</strain>
    </source>
</reference>
<accession>A0A1Z4KNE7</accession>
<proteinExistence type="predicted"/>
<dbReference type="Proteomes" id="UP000217507">
    <property type="component" value="Chromosome"/>
</dbReference>
<evidence type="ECO:0000313" key="1">
    <source>
        <dbReference type="EMBL" id="BAY70464.1"/>
    </source>
</evidence>
<sequence>MQLPRIVFRCLAGLTTLVSIIGAKPVIASTTTLINENFSHLRNWKDLSKSITWGGHPVGTSAFQIFDIGGGNKAVGIADGTTHSAANTLINGLSSNYTTLTGLKGFSALDWQFPQPINHATRVVTVEFRVKWMQLSNTSSGEGGRFLVILNHNYPTGGLNLTPNSKYHDFSTPNVWAQPAYHARIRSGNNAASFAMLQYGGGMSASGEYEKFDANNDNIPDWWLPGFIQSAGGGVPGQGSPFPASSWSRSAIGLASTNWQTFRYIVTPNTQELWRDANGSGNFTREAIMFLPQSSTAPFYQYFTQLSGLRLYWRAAGITKGQVLVDRLKVTVNTIP</sequence>
<evidence type="ECO:0000313" key="2">
    <source>
        <dbReference type="Proteomes" id="UP000217507"/>
    </source>
</evidence>
<gene>
    <name evidence="1" type="ORF">NIES23_32680</name>
</gene>
<protein>
    <submittedName>
        <fullName evidence="1">Uncharacterized protein</fullName>
    </submittedName>
</protein>
<organism evidence="1 2">
    <name type="scientific">Trichormus variabilis NIES-23</name>
    <dbReference type="NCBI Taxonomy" id="1973479"/>
    <lineage>
        <taxon>Bacteria</taxon>
        <taxon>Bacillati</taxon>
        <taxon>Cyanobacteriota</taxon>
        <taxon>Cyanophyceae</taxon>
        <taxon>Nostocales</taxon>
        <taxon>Nostocaceae</taxon>
        <taxon>Trichormus</taxon>
    </lineage>
</organism>
<dbReference type="EMBL" id="AP018216">
    <property type="protein sequence ID" value="BAY70464.1"/>
    <property type="molecule type" value="Genomic_DNA"/>
</dbReference>
<name>A0A1Z4KNE7_ANAVA</name>
<dbReference type="AlphaFoldDB" id="A0A1Z4KNE7"/>